<evidence type="ECO:0000313" key="6">
    <source>
        <dbReference type="EMBL" id="AUH65707.1"/>
    </source>
</evidence>
<dbReference type="OrthoDB" id="8478320at2"/>
<dbReference type="InterPro" id="IPR036249">
    <property type="entry name" value="Thioredoxin-like_sf"/>
</dbReference>
<evidence type="ECO:0000256" key="2">
    <source>
        <dbReference type="ARBA" id="ARBA00005791"/>
    </source>
</evidence>
<name>A0A2H5F2F4_9RHOB</name>
<dbReference type="RefSeq" id="WP_101753680.1">
    <property type="nucleotide sequence ID" value="NZ_CP025430.1"/>
</dbReference>
<dbReference type="Pfam" id="PF13462">
    <property type="entry name" value="Thioredoxin_4"/>
    <property type="match status" value="1"/>
</dbReference>
<evidence type="ECO:0000313" key="7">
    <source>
        <dbReference type="Proteomes" id="UP000234530"/>
    </source>
</evidence>
<feature type="chain" id="PRO_5014128828" evidence="4">
    <location>
        <begin position="21"/>
        <end position="247"/>
    </location>
</feature>
<evidence type="ECO:0000256" key="4">
    <source>
        <dbReference type="SAM" id="SignalP"/>
    </source>
</evidence>
<dbReference type="PANTHER" id="PTHR13887">
    <property type="entry name" value="GLUTATHIONE S-TRANSFERASE KAPPA"/>
    <property type="match status" value="1"/>
</dbReference>
<dbReference type="PANTHER" id="PTHR13887:SF56">
    <property type="entry name" value="THIOREDOXIN-LIKE REDUCTASE RV2466C"/>
    <property type="match status" value="1"/>
</dbReference>
<accession>A0A2H5F2F4</accession>
<protein>
    <submittedName>
        <fullName evidence="6">Thiol-disulfide oxidoreductase</fullName>
    </submittedName>
</protein>
<keyword evidence="4" id="KW-0732">Signal</keyword>
<proteinExistence type="inferred from homology"/>
<reference evidence="6 7" key="1">
    <citation type="journal article" date="2013" name="Antonie Van Leeuwenhoek">
        <title>Paracoccus zhejiangensis sp. nov., isolated from activated sludge in wastewater-treatment system.</title>
        <authorList>
            <person name="Wu Z.G."/>
            <person name="Zhang D.F."/>
            <person name="Liu Y.L."/>
            <person name="Wang F."/>
            <person name="Jiang X."/>
            <person name="Li C."/>
            <person name="Li S.P."/>
            <person name="Hong Q."/>
            <person name="Li W.J."/>
        </authorList>
    </citation>
    <scope>NUCLEOTIDE SEQUENCE [LARGE SCALE GENOMIC DNA]</scope>
    <source>
        <strain evidence="6 7">J6</strain>
    </source>
</reference>
<dbReference type="SUPFAM" id="SSF52833">
    <property type="entry name" value="Thioredoxin-like"/>
    <property type="match status" value="1"/>
</dbReference>
<dbReference type="Proteomes" id="UP000234530">
    <property type="component" value="Chromosome"/>
</dbReference>
<sequence length="247" mass="26408">MTLRPTLTALALLLALPAYAQTDSTTAPEAEATTEAAPADATKSTEAPATAEAATAAEGAEAAPTEGAAAETLPDIAMGAEDAPLTIYEYASFTCGHCANFHDENWPKLKAEYVDTGKVRFIQRDIYFDAVGLWAGILARCGGDDKYYAVSDMLFDEQKKWLAGSSGDEIAANLRKIGLKAGMTEEQMTACWNDTAKVEQLVTTFQTNAGADEIEATPTFIIGDEKVQNQPWDDLKKIIDDKLAAAE</sequence>
<feature type="domain" description="Thioredoxin" evidence="5">
    <location>
        <begin position="43"/>
        <end position="244"/>
    </location>
</feature>
<gene>
    <name evidence="6" type="ORF">CX676_17390</name>
</gene>
<dbReference type="AlphaFoldDB" id="A0A2H5F2F4"/>
<comment type="similarity">
    <text evidence="2">Belongs to the thioredoxin family. DsbA subfamily.</text>
</comment>
<dbReference type="PROSITE" id="PS51352">
    <property type="entry name" value="THIOREDOXIN_2"/>
    <property type="match status" value="1"/>
</dbReference>
<evidence type="ECO:0000256" key="1">
    <source>
        <dbReference type="ARBA" id="ARBA00003565"/>
    </source>
</evidence>
<evidence type="ECO:0000256" key="3">
    <source>
        <dbReference type="SAM" id="MobiDB-lite"/>
    </source>
</evidence>
<feature type="signal peptide" evidence="4">
    <location>
        <begin position="1"/>
        <end position="20"/>
    </location>
</feature>
<feature type="compositionally biased region" description="Low complexity" evidence="3">
    <location>
        <begin position="25"/>
        <end position="72"/>
    </location>
</feature>
<evidence type="ECO:0000259" key="5">
    <source>
        <dbReference type="PROSITE" id="PS51352"/>
    </source>
</evidence>
<organism evidence="6 7">
    <name type="scientific">Paracoccus zhejiangensis</name>
    <dbReference type="NCBI Taxonomy" id="1077935"/>
    <lineage>
        <taxon>Bacteria</taxon>
        <taxon>Pseudomonadati</taxon>
        <taxon>Pseudomonadota</taxon>
        <taxon>Alphaproteobacteria</taxon>
        <taxon>Rhodobacterales</taxon>
        <taxon>Paracoccaceae</taxon>
        <taxon>Paracoccus</taxon>
    </lineage>
</organism>
<dbReference type="InterPro" id="IPR013766">
    <property type="entry name" value="Thioredoxin_domain"/>
</dbReference>
<keyword evidence="7" id="KW-1185">Reference proteome</keyword>
<comment type="function">
    <text evidence="1">May be required for disulfide bond formation in some proteins.</text>
</comment>
<feature type="region of interest" description="Disordered" evidence="3">
    <location>
        <begin position="25"/>
        <end position="74"/>
    </location>
</feature>
<dbReference type="InterPro" id="IPR012336">
    <property type="entry name" value="Thioredoxin-like_fold"/>
</dbReference>
<dbReference type="Gene3D" id="3.40.30.10">
    <property type="entry name" value="Glutaredoxin"/>
    <property type="match status" value="1"/>
</dbReference>
<dbReference type="KEGG" id="pzh:CX676_17390"/>
<dbReference type="EMBL" id="CP025430">
    <property type="protein sequence ID" value="AUH65707.1"/>
    <property type="molecule type" value="Genomic_DNA"/>
</dbReference>